<feature type="region of interest" description="Disordered" evidence="1">
    <location>
        <begin position="127"/>
        <end position="162"/>
    </location>
</feature>
<accession>A0A0M9A6M1</accession>
<gene>
    <name evidence="2" type="ORF">WN51_09850</name>
</gene>
<protein>
    <submittedName>
        <fullName evidence="2">Uncharacterized protein</fullName>
    </submittedName>
</protein>
<evidence type="ECO:0000313" key="3">
    <source>
        <dbReference type="Proteomes" id="UP000053105"/>
    </source>
</evidence>
<dbReference type="Proteomes" id="UP000053105">
    <property type="component" value="Unassembled WGS sequence"/>
</dbReference>
<sequence length="568" mass="64305">MKKISETEVFGTIVTKSASKIREIGLAGSRVEPKLAYSNIRLAVRTKCIIEVHSPEGLVAKVKQQRTTSQLIKESLTNNQNFQLIKELHVEFWFRQIKERVIKEFSTNQRTTTSSVQLLTKNVEPINQRITKNEQPKSPINQRKSPTESNSGSDEELGVNQSKSYENNQNSRLIKELLIHLLDPYLNHTLWMLSQDEFSKQCTLFSTAVEKYGICSDNKPRDLLKLKLFHGISQCDMTRIQTIETTLYFTCIYYDCLIDATLTAPIARLAGEVNATATLSSGNKNGVPRDPRMQEPSFLISVSRCKHLETASKTAGFDVTGSENLLSTGTAVPGYSENFNTDTQARFLGFCLERQSQHLERFFKGKIGKQRASWLAPRSHVDTFAPYKSDAKGLKWRFPFASWHETECKETDTINGKGNKSWGEPGGRTLLLGRSLRNSWLDMKGYDAVHTNCLEYRSYYNKLNCHWMAMFVKFEDDITYGRTSRVAVVQSTTQIHLVPTTNKQSSFRLYVAQYKLSVHLHVKPNALAAMPQSPNATTKGTTTGTKPDMQIVASSCARYFVTKQQRKG</sequence>
<reference evidence="2 3" key="1">
    <citation type="submission" date="2015-07" db="EMBL/GenBank/DDBJ databases">
        <title>The genome of Melipona quadrifasciata.</title>
        <authorList>
            <person name="Pan H."/>
            <person name="Kapheim K."/>
        </authorList>
    </citation>
    <scope>NUCLEOTIDE SEQUENCE [LARGE SCALE GENOMIC DNA]</scope>
    <source>
        <strain evidence="2">0111107301</strain>
        <tissue evidence="2">Whole body</tissue>
    </source>
</reference>
<evidence type="ECO:0000256" key="1">
    <source>
        <dbReference type="SAM" id="MobiDB-lite"/>
    </source>
</evidence>
<proteinExistence type="predicted"/>
<dbReference type="AlphaFoldDB" id="A0A0M9A6M1"/>
<dbReference type="EMBL" id="KQ435732">
    <property type="protein sequence ID" value="KOX77526.1"/>
    <property type="molecule type" value="Genomic_DNA"/>
</dbReference>
<name>A0A0M9A6M1_9HYME</name>
<evidence type="ECO:0000313" key="2">
    <source>
        <dbReference type="EMBL" id="KOX77526.1"/>
    </source>
</evidence>
<feature type="compositionally biased region" description="Polar residues" evidence="1">
    <location>
        <begin position="136"/>
        <end position="152"/>
    </location>
</feature>
<organism evidence="2 3">
    <name type="scientific">Melipona quadrifasciata</name>
    <dbReference type="NCBI Taxonomy" id="166423"/>
    <lineage>
        <taxon>Eukaryota</taxon>
        <taxon>Metazoa</taxon>
        <taxon>Ecdysozoa</taxon>
        <taxon>Arthropoda</taxon>
        <taxon>Hexapoda</taxon>
        <taxon>Insecta</taxon>
        <taxon>Pterygota</taxon>
        <taxon>Neoptera</taxon>
        <taxon>Endopterygota</taxon>
        <taxon>Hymenoptera</taxon>
        <taxon>Apocrita</taxon>
        <taxon>Aculeata</taxon>
        <taxon>Apoidea</taxon>
        <taxon>Anthophila</taxon>
        <taxon>Apidae</taxon>
        <taxon>Melipona</taxon>
    </lineage>
</organism>
<keyword evidence="3" id="KW-1185">Reference proteome</keyword>